<proteinExistence type="predicted"/>
<dbReference type="RefSeq" id="XP_007911431.1">
    <property type="nucleotide sequence ID" value="XM_007913240.1"/>
</dbReference>
<dbReference type="PANTHER" id="PTHR21974">
    <property type="entry name" value="RE15880P"/>
    <property type="match status" value="1"/>
</dbReference>
<dbReference type="GeneID" id="19327118"/>
<reference evidence="4" key="1">
    <citation type="journal article" date="2013" name="Genome Announc.">
        <title>Draft genome sequence of the ascomycete Phaeoacremonium aleophilum strain UCR-PA7, a causal agent of the esca disease complex in grapevines.</title>
        <authorList>
            <person name="Blanco-Ulate B."/>
            <person name="Rolshausen P."/>
            <person name="Cantu D."/>
        </authorList>
    </citation>
    <scope>NUCLEOTIDE SEQUENCE [LARGE SCALE GENOMIC DNA]</scope>
    <source>
        <strain evidence="4">UCR-PA7</strain>
    </source>
</reference>
<dbReference type="OrthoDB" id="2562743at2759"/>
<dbReference type="Proteomes" id="UP000014074">
    <property type="component" value="Unassembled WGS sequence"/>
</dbReference>
<feature type="compositionally biased region" description="Pro residues" evidence="2">
    <location>
        <begin position="360"/>
        <end position="389"/>
    </location>
</feature>
<keyword evidence="4" id="KW-1185">Reference proteome</keyword>
<protein>
    <submittedName>
        <fullName evidence="3">Uncharacterized protein</fullName>
    </submittedName>
</protein>
<organism evidence="3 4">
    <name type="scientific">Phaeoacremonium minimum (strain UCR-PA7)</name>
    <name type="common">Esca disease fungus</name>
    <name type="synonym">Togninia minima</name>
    <dbReference type="NCBI Taxonomy" id="1286976"/>
    <lineage>
        <taxon>Eukaryota</taxon>
        <taxon>Fungi</taxon>
        <taxon>Dikarya</taxon>
        <taxon>Ascomycota</taxon>
        <taxon>Pezizomycotina</taxon>
        <taxon>Sordariomycetes</taxon>
        <taxon>Sordariomycetidae</taxon>
        <taxon>Togniniales</taxon>
        <taxon>Togniniaceae</taxon>
        <taxon>Phaeoacremonium</taxon>
    </lineage>
</organism>
<evidence type="ECO:0000313" key="4">
    <source>
        <dbReference type="Proteomes" id="UP000014074"/>
    </source>
</evidence>
<dbReference type="AlphaFoldDB" id="R8BXB7"/>
<keyword evidence="1" id="KW-0175">Coiled coil</keyword>
<name>R8BXB7_PHAM7</name>
<evidence type="ECO:0000313" key="3">
    <source>
        <dbReference type="EMBL" id="EOO03924.1"/>
    </source>
</evidence>
<sequence>MTSIESRIQAAAARNKELLSVLSETDHALPDLEQQRRYIADLESQVNAAAKRLAEIDKKRKKELKEHESYRDSVMKRFAYKVGGKSEKFAARAEKEEREYFDVLQEEHRETEMKKNVETMLQDAKTVRTQLEMAVSRHSAAQSELDSLYDSIFQGPTPGFPEEDQKERESNAALQAYHDARTRAEGQGQAVKTLGYAQQRINGALMSMDDALRYSRRDMFGGGTLTDMMERNALHQAETQVQEARMLVMQAQRMSEHVQPLPPVQIAQGSLMTDVFFDNIFTDMAFHDKIKASNLEVQRCADNLARQLASARSRHMDLSWELDRRAAALEESRVNLQKARQAAFERITGPAQTGGADGEGPPPPAVPPKDVPPKDAPPAYEPPPGPPPSSSTGENWWEQ</sequence>
<dbReference type="KEGG" id="tmn:UCRPA7_646"/>
<accession>R8BXB7</accession>
<evidence type="ECO:0000256" key="1">
    <source>
        <dbReference type="SAM" id="Coils"/>
    </source>
</evidence>
<feature type="coiled-coil region" evidence="1">
    <location>
        <begin position="32"/>
        <end position="59"/>
    </location>
</feature>
<dbReference type="PANTHER" id="PTHR21974:SF2">
    <property type="entry name" value="RE15880P"/>
    <property type="match status" value="1"/>
</dbReference>
<gene>
    <name evidence="3" type="ORF">UCRPA7_646</name>
</gene>
<dbReference type="HOGENOM" id="CLU_044873_1_0_1"/>
<feature type="region of interest" description="Disordered" evidence="2">
    <location>
        <begin position="348"/>
        <end position="399"/>
    </location>
</feature>
<feature type="compositionally biased region" description="Polar residues" evidence="2">
    <location>
        <begin position="390"/>
        <end position="399"/>
    </location>
</feature>
<evidence type="ECO:0000256" key="2">
    <source>
        <dbReference type="SAM" id="MobiDB-lite"/>
    </source>
</evidence>
<dbReference type="EMBL" id="KB932812">
    <property type="protein sequence ID" value="EOO03924.1"/>
    <property type="molecule type" value="Genomic_DNA"/>
</dbReference>
<dbReference type="eggNOG" id="ENOG502RXPA">
    <property type="taxonomic scope" value="Eukaryota"/>
</dbReference>